<dbReference type="InterPro" id="IPR035906">
    <property type="entry name" value="MetI-like_sf"/>
</dbReference>
<dbReference type="GO" id="GO:0005886">
    <property type="term" value="C:plasma membrane"/>
    <property type="evidence" value="ECO:0007669"/>
    <property type="project" value="UniProtKB-SubCell"/>
</dbReference>
<feature type="transmembrane region" description="Helical" evidence="7">
    <location>
        <begin position="367"/>
        <end position="394"/>
    </location>
</feature>
<dbReference type="AlphaFoldDB" id="A0A094Q4U1"/>
<dbReference type="PANTHER" id="PTHR43163">
    <property type="entry name" value="DIPEPTIDE TRANSPORT SYSTEM PERMEASE PROTEIN DPPB-RELATED"/>
    <property type="match status" value="1"/>
</dbReference>
<evidence type="ECO:0000256" key="2">
    <source>
        <dbReference type="ARBA" id="ARBA00022448"/>
    </source>
</evidence>
<feature type="transmembrane region" description="Helical" evidence="7">
    <location>
        <begin position="478"/>
        <end position="501"/>
    </location>
</feature>
<keyword evidence="6 7" id="KW-0472">Membrane</keyword>
<feature type="transmembrane region" description="Helical" evidence="7">
    <location>
        <begin position="173"/>
        <end position="193"/>
    </location>
</feature>
<feature type="transmembrane region" description="Helical" evidence="7">
    <location>
        <begin position="434"/>
        <end position="458"/>
    </location>
</feature>
<dbReference type="Pfam" id="PF00528">
    <property type="entry name" value="BPD_transp_1"/>
    <property type="match status" value="1"/>
</dbReference>
<feature type="transmembrane region" description="Helical" evidence="7">
    <location>
        <begin position="200"/>
        <end position="219"/>
    </location>
</feature>
<dbReference type="PANTHER" id="PTHR43163:SF6">
    <property type="entry name" value="DIPEPTIDE TRANSPORT SYSTEM PERMEASE PROTEIN DPPB-RELATED"/>
    <property type="match status" value="1"/>
</dbReference>
<keyword evidence="3" id="KW-1003">Cell membrane</keyword>
<dbReference type="InterPro" id="IPR000515">
    <property type="entry name" value="MetI-like"/>
</dbReference>
<reference evidence="9" key="1">
    <citation type="submission" date="2014-05" db="EMBL/GenBank/DDBJ databases">
        <title>Key roles for freshwater Actinobacteria revealed by deep metagenomic sequencing.</title>
        <authorList>
            <person name="Ghai R."/>
            <person name="Mizuno C.M."/>
            <person name="Picazo A."/>
            <person name="Camacho A."/>
            <person name="Rodriguez-Valera F."/>
        </authorList>
    </citation>
    <scope>NUCLEOTIDE SEQUENCE</scope>
</reference>
<evidence type="ECO:0000256" key="7">
    <source>
        <dbReference type="SAM" id="Phobius"/>
    </source>
</evidence>
<keyword evidence="2" id="KW-0813">Transport</keyword>
<accession>A0A094Q4U1</accession>
<dbReference type="Gene3D" id="1.10.3720.10">
    <property type="entry name" value="MetI-like"/>
    <property type="match status" value="1"/>
</dbReference>
<protein>
    <recommendedName>
        <fullName evidence="8">ABC transmembrane type-1 domain-containing protein</fullName>
    </recommendedName>
</protein>
<dbReference type="PROSITE" id="PS50928">
    <property type="entry name" value="ABC_TM1"/>
    <property type="match status" value="1"/>
</dbReference>
<feature type="transmembrane region" description="Helical" evidence="7">
    <location>
        <begin position="225"/>
        <end position="245"/>
    </location>
</feature>
<organism evidence="9">
    <name type="scientific">freshwater metagenome</name>
    <dbReference type="NCBI Taxonomy" id="449393"/>
    <lineage>
        <taxon>unclassified sequences</taxon>
        <taxon>metagenomes</taxon>
        <taxon>ecological metagenomes</taxon>
    </lineage>
</organism>
<evidence type="ECO:0000256" key="5">
    <source>
        <dbReference type="ARBA" id="ARBA00022989"/>
    </source>
</evidence>
<dbReference type="GO" id="GO:0055085">
    <property type="term" value="P:transmembrane transport"/>
    <property type="evidence" value="ECO:0007669"/>
    <property type="project" value="InterPro"/>
</dbReference>
<feature type="transmembrane region" description="Helical" evidence="7">
    <location>
        <begin position="106"/>
        <end position="127"/>
    </location>
</feature>
<proteinExistence type="predicted"/>
<name>A0A094Q4U1_9ZZZZ</name>
<dbReference type="EMBL" id="JNSK01000050">
    <property type="protein sequence ID" value="KGA17089.1"/>
    <property type="molecule type" value="Genomic_DNA"/>
</dbReference>
<comment type="caution">
    <text evidence="9">The sequence shown here is derived from an EMBL/GenBank/DDBJ whole genome shotgun (WGS) entry which is preliminary data.</text>
</comment>
<evidence type="ECO:0000256" key="6">
    <source>
        <dbReference type="ARBA" id="ARBA00023136"/>
    </source>
</evidence>
<sequence length="514" mass="56446">MFAFIMRRLGTLVVILFGSSFLLYNLAALSGDPVGELRASNEPDAEARIAQITRSLRLDLPPPVRYFIWLKGILGVFVGRFDLGQTRTSEPVAVAVFDAIPTTLRLVTTAAIVAIVLGIAVGIITALRQYSRFDYSMTFFSFLLYSLPIFWVAVLLKQFMAIEFNNWLADPTIPPRAMVTIGLILGIIVASAIGGDRKKYWKVFLITAAGTVSTLFLLLKLNWFLQPSLGPVGFFIASIGAALLITQLSVGLQHKPSLRAALAMSVLGLISYYPVNWLFSKENQPIVIFGLLLLTIASAIVASIYFAKIDRSPVIRTAVLTGILTGLLMILDKLMRTWEPYFNTDAVNGRPVPTVGQTNSLLDSGDYWISLLDVLMHLVLPTIALTAISFAGYIRFSRGTMLEVLNQDYIRTARAKGLNERTVIMRHAFRNTMIPMTTIIVVDFAGILGGAIITERVFGWTGMGTLFNTAINNFDLNLLMGVFFLTGSLALVANLVADLLYSVMDPRIRVGEGA</sequence>
<feature type="transmembrane region" description="Helical" evidence="7">
    <location>
        <begin position="286"/>
        <end position="307"/>
    </location>
</feature>
<feature type="transmembrane region" description="Helical" evidence="7">
    <location>
        <begin position="257"/>
        <end position="274"/>
    </location>
</feature>
<keyword evidence="4 7" id="KW-0812">Transmembrane</keyword>
<gene>
    <name evidence="9" type="ORF">GM50_12720</name>
</gene>
<dbReference type="CDD" id="cd06261">
    <property type="entry name" value="TM_PBP2"/>
    <property type="match status" value="1"/>
</dbReference>
<evidence type="ECO:0000256" key="1">
    <source>
        <dbReference type="ARBA" id="ARBA00004651"/>
    </source>
</evidence>
<comment type="subcellular location">
    <subcellularLocation>
        <location evidence="1">Cell membrane</location>
        <topology evidence="1">Multi-pass membrane protein</topology>
    </subcellularLocation>
</comment>
<feature type="transmembrane region" description="Helical" evidence="7">
    <location>
        <begin position="139"/>
        <end position="161"/>
    </location>
</feature>
<feature type="domain" description="ABC transmembrane type-1" evidence="8">
    <location>
        <begin position="100"/>
        <end position="501"/>
    </location>
</feature>
<evidence type="ECO:0000256" key="3">
    <source>
        <dbReference type="ARBA" id="ARBA00022475"/>
    </source>
</evidence>
<feature type="transmembrane region" description="Helical" evidence="7">
    <location>
        <begin position="314"/>
        <end position="331"/>
    </location>
</feature>
<evidence type="ECO:0000313" key="9">
    <source>
        <dbReference type="EMBL" id="KGA17089.1"/>
    </source>
</evidence>
<evidence type="ECO:0000256" key="4">
    <source>
        <dbReference type="ARBA" id="ARBA00022692"/>
    </source>
</evidence>
<evidence type="ECO:0000259" key="8">
    <source>
        <dbReference type="PROSITE" id="PS50928"/>
    </source>
</evidence>
<keyword evidence="5 7" id="KW-1133">Transmembrane helix</keyword>